<evidence type="ECO:0000313" key="2">
    <source>
        <dbReference type="EMBL" id="KYF56109.1"/>
    </source>
</evidence>
<dbReference type="EMBL" id="JELY01001345">
    <property type="protein sequence ID" value="KYF56109.1"/>
    <property type="molecule type" value="Genomic_DNA"/>
</dbReference>
<feature type="transmembrane region" description="Helical" evidence="1">
    <location>
        <begin position="131"/>
        <end position="149"/>
    </location>
</feature>
<proteinExistence type="predicted"/>
<accession>A0A150PK61</accession>
<evidence type="ECO:0000313" key="3">
    <source>
        <dbReference type="Proteomes" id="UP000075420"/>
    </source>
</evidence>
<protein>
    <submittedName>
        <fullName evidence="2">Uncharacterized protein</fullName>
    </submittedName>
</protein>
<feature type="transmembrane region" description="Helical" evidence="1">
    <location>
        <begin position="161"/>
        <end position="180"/>
    </location>
</feature>
<dbReference type="Proteomes" id="UP000075420">
    <property type="component" value="Unassembled WGS sequence"/>
</dbReference>
<comment type="caution">
    <text evidence="2">The sequence shown here is derived from an EMBL/GenBank/DDBJ whole genome shotgun (WGS) entry which is preliminary data.</text>
</comment>
<keyword evidence="1" id="KW-0472">Membrane</keyword>
<organism evidence="2 3">
    <name type="scientific">Sorangium cellulosum</name>
    <name type="common">Polyangium cellulosum</name>
    <dbReference type="NCBI Taxonomy" id="56"/>
    <lineage>
        <taxon>Bacteria</taxon>
        <taxon>Pseudomonadati</taxon>
        <taxon>Myxococcota</taxon>
        <taxon>Polyangia</taxon>
        <taxon>Polyangiales</taxon>
        <taxon>Polyangiaceae</taxon>
        <taxon>Sorangium</taxon>
    </lineage>
</organism>
<sequence length="182" mass="20375">MTSADVMRPKLLDVMVKTLVTHSVTYMVMGLLASSILDYTRLFAESSLSLMMRPTSDPWVMVGPLLQPLRGVMFGVVFHVLRGPLFERKNGWMAMWLTLVVLGIFGTFGPAPGSMEGMIYTVFPPSVHLRGLPEVVLQSLLLSLILVHWVNNPQQRWLHRVMWIAFAILMSLPILGLLAGSR</sequence>
<reference evidence="2 3" key="1">
    <citation type="submission" date="2014-02" db="EMBL/GenBank/DDBJ databases">
        <title>The small core and large imbalanced accessory genome model reveals a collaborative survival strategy of Sorangium cellulosum strains in nature.</title>
        <authorList>
            <person name="Han K."/>
            <person name="Peng R."/>
            <person name="Blom J."/>
            <person name="Li Y.-Z."/>
        </authorList>
    </citation>
    <scope>NUCLEOTIDE SEQUENCE [LARGE SCALE GENOMIC DNA]</scope>
    <source>
        <strain evidence="2 3">So0157-25</strain>
    </source>
</reference>
<feature type="transmembrane region" description="Helical" evidence="1">
    <location>
        <begin position="93"/>
        <end position="111"/>
    </location>
</feature>
<feature type="transmembrane region" description="Helical" evidence="1">
    <location>
        <begin position="59"/>
        <end position="81"/>
    </location>
</feature>
<keyword evidence="1" id="KW-1133">Transmembrane helix</keyword>
<dbReference type="AlphaFoldDB" id="A0A150PK61"/>
<feature type="transmembrane region" description="Helical" evidence="1">
    <location>
        <begin position="20"/>
        <end position="39"/>
    </location>
</feature>
<name>A0A150PK61_SORCE</name>
<evidence type="ECO:0000256" key="1">
    <source>
        <dbReference type="SAM" id="Phobius"/>
    </source>
</evidence>
<gene>
    <name evidence="2" type="ORF">BE08_07770</name>
</gene>
<keyword evidence="1" id="KW-0812">Transmembrane</keyword>